<dbReference type="PANTHER" id="PTHR37844:SF2">
    <property type="entry name" value="SER_THR PROTEIN PHOSPHATASE SUPERFAMILY (AFU_ORTHOLOGUE AFUA_1G14840)"/>
    <property type="match status" value="1"/>
</dbReference>
<dbReference type="InterPro" id="IPR029052">
    <property type="entry name" value="Metallo-depent_PP-like"/>
</dbReference>
<evidence type="ECO:0000259" key="1">
    <source>
        <dbReference type="Pfam" id="PF00149"/>
    </source>
</evidence>
<sequence length="275" mass="31073">MARIQVLSDLHLEAGQQYASYSFPVSAPWLVLAGDVGKLIDYEPYLDFIHRQTQRFEHVFLGLGNHEFWGLDHQSGTEKARELVMEPRLGGKAILLHRNQWDDPEPGSKLTVLGCTLWSHVPDDAHDIVRSKVNDFKHMEGWSVDKHNEQHVKDLQWLEDRLEDLATTAPERRVLVVTHHAPAMKGTSAPRNESNPWSSAYSTAVLGEEGGHWTQVRAWVFGHTHYCTDFVVNGVRLLANQRGYVLPGTSALDIKMAGEGKHGPHEFDPSFFIDV</sequence>
<dbReference type="SUPFAM" id="SSF56300">
    <property type="entry name" value="Metallo-dependent phosphatases"/>
    <property type="match status" value="1"/>
</dbReference>
<dbReference type="Proteomes" id="UP001320245">
    <property type="component" value="Unassembled WGS sequence"/>
</dbReference>
<comment type="caution">
    <text evidence="2">The sequence shown here is derived from an EMBL/GenBank/DDBJ whole genome shotgun (WGS) entry which is preliminary data.</text>
</comment>
<dbReference type="AlphaFoldDB" id="A0AAN9YEB8"/>
<dbReference type="Gene3D" id="3.60.21.10">
    <property type="match status" value="1"/>
</dbReference>
<gene>
    <name evidence="2" type="ORF">SLS53_006899</name>
</gene>
<dbReference type="Pfam" id="PF00149">
    <property type="entry name" value="Metallophos"/>
    <property type="match status" value="1"/>
</dbReference>
<organism evidence="2 3">
    <name type="scientific">Cytospora paraplurivora</name>
    <dbReference type="NCBI Taxonomy" id="2898453"/>
    <lineage>
        <taxon>Eukaryota</taxon>
        <taxon>Fungi</taxon>
        <taxon>Dikarya</taxon>
        <taxon>Ascomycota</taxon>
        <taxon>Pezizomycotina</taxon>
        <taxon>Sordariomycetes</taxon>
        <taxon>Sordariomycetidae</taxon>
        <taxon>Diaporthales</taxon>
        <taxon>Cytosporaceae</taxon>
        <taxon>Cytospora</taxon>
    </lineage>
</organism>
<dbReference type="PANTHER" id="PTHR37844">
    <property type="entry name" value="SER/THR PROTEIN PHOSPHATASE SUPERFAMILY (AFU_ORTHOLOGUE AFUA_1G14840)"/>
    <property type="match status" value="1"/>
</dbReference>
<dbReference type="EMBL" id="JAJSPL020000032">
    <property type="protein sequence ID" value="KAK7736690.1"/>
    <property type="molecule type" value="Genomic_DNA"/>
</dbReference>
<dbReference type="InterPro" id="IPR004843">
    <property type="entry name" value="Calcineurin-like_PHP"/>
</dbReference>
<accession>A0AAN9YEB8</accession>
<protein>
    <recommendedName>
        <fullName evidence="1">Calcineurin-like phosphoesterase domain-containing protein</fullName>
    </recommendedName>
</protein>
<proteinExistence type="predicted"/>
<keyword evidence="3" id="KW-1185">Reference proteome</keyword>
<reference evidence="2 3" key="1">
    <citation type="journal article" date="2023" name="PLoS ONE">
        <title>Cytospora paraplurivora sp. nov. isolated from orchards with fruit tree decline syndrome in Ontario, Canada.</title>
        <authorList>
            <person name="Ilyukhin E."/>
            <person name="Nguyen H.D.T."/>
            <person name="Castle A.J."/>
            <person name="Ellouze W."/>
        </authorList>
    </citation>
    <scope>NUCLEOTIDE SEQUENCE [LARGE SCALE GENOMIC DNA]</scope>
    <source>
        <strain evidence="2 3">FDS-564</strain>
    </source>
</reference>
<evidence type="ECO:0000313" key="3">
    <source>
        <dbReference type="Proteomes" id="UP001320245"/>
    </source>
</evidence>
<evidence type="ECO:0000313" key="2">
    <source>
        <dbReference type="EMBL" id="KAK7736690.1"/>
    </source>
</evidence>
<feature type="domain" description="Calcineurin-like phosphoesterase" evidence="1">
    <location>
        <begin position="3"/>
        <end position="226"/>
    </location>
</feature>
<dbReference type="GO" id="GO:0016787">
    <property type="term" value="F:hydrolase activity"/>
    <property type="evidence" value="ECO:0007669"/>
    <property type="project" value="InterPro"/>
</dbReference>
<name>A0AAN9YEB8_9PEZI</name>